<keyword evidence="5" id="KW-1185">Reference proteome</keyword>
<accession>A0A670JIQ3</accession>
<gene>
    <name evidence="4" type="primary">TMEM52</name>
</gene>
<feature type="compositionally biased region" description="Polar residues" evidence="1">
    <location>
        <begin position="170"/>
        <end position="221"/>
    </location>
</feature>
<reference evidence="4" key="2">
    <citation type="submission" date="2025-08" db="UniProtKB">
        <authorList>
            <consortium name="Ensembl"/>
        </authorList>
    </citation>
    <scope>IDENTIFICATION</scope>
</reference>
<protein>
    <submittedName>
        <fullName evidence="4">Transmembrane protein 52</fullName>
    </submittedName>
</protein>
<dbReference type="GeneID" id="114602548"/>
<dbReference type="PANTHER" id="PTHR33955:SF2">
    <property type="entry name" value="TRANSMEMBRANE PROTEIN 52"/>
    <property type="match status" value="1"/>
</dbReference>
<evidence type="ECO:0000256" key="3">
    <source>
        <dbReference type="SAM" id="SignalP"/>
    </source>
</evidence>
<organism evidence="4 5">
    <name type="scientific">Podarcis muralis</name>
    <name type="common">Wall lizard</name>
    <name type="synonym">Lacerta muralis</name>
    <dbReference type="NCBI Taxonomy" id="64176"/>
    <lineage>
        <taxon>Eukaryota</taxon>
        <taxon>Metazoa</taxon>
        <taxon>Chordata</taxon>
        <taxon>Craniata</taxon>
        <taxon>Vertebrata</taxon>
        <taxon>Euteleostomi</taxon>
        <taxon>Lepidosauria</taxon>
        <taxon>Squamata</taxon>
        <taxon>Bifurcata</taxon>
        <taxon>Unidentata</taxon>
        <taxon>Episquamata</taxon>
        <taxon>Laterata</taxon>
        <taxon>Lacertibaenia</taxon>
        <taxon>Lacertidae</taxon>
        <taxon>Podarcis</taxon>
    </lineage>
</organism>
<evidence type="ECO:0000256" key="2">
    <source>
        <dbReference type="SAM" id="Phobius"/>
    </source>
</evidence>
<dbReference type="PANTHER" id="PTHR33955">
    <property type="entry name" value="TRANSMEMBRANE PROTEIN 52"/>
    <property type="match status" value="1"/>
</dbReference>
<feature type="chain" id="PRO_5025587167" evidence="3">
    <location>
        <begin position="28"/>
        <end position="240"/>
    </location>
</feature>
<proteinExistence type="predicted"/>
<dbReference type="Proteomes" id="UP000472272">
    <property type="component" value="Chromosome 8"/>
</dbReference>
<feature type="region of interest" description="Disordered" evidence="1">
    <location>
        <begin position="170"/>
        <end position="240"/>
    </location>
</feature>
<feature type="signal peptide" evidence="3">
    <location>
        <begin position="1"/>
        <end position="27"/>
    </location>
</feature>
<keyword evidence="2" id="KW-0812">Transmembrane</keyword>
<dbReference type="AlphaFoldDB" id="A0A670JIQ3"/>
<dbReference type="InterPro" id="IPR038942">
    <property type="entry name" value="TMEM52"/>
</dbReference>
<dbReference type="KEGG" id="pmua:114602548"/>
<evidence type="ECO:0000313" key="4">
    <source>
        <dbReference type="Ensembl" id="ENSPMRP00000022917.1"/>
    </source>
</evidence>
<dbReference type="CTD" id="339456"/>
<name>A0A670JIQ3_PODMU</name>
<dbReference type="OrthoDB" id="9424925at2759"/>
<keyword evidence="2" id="KW-1133">Transmembrane helix</keyword>
<keyword evidence="2" id="KW-0472">Membrane</keyword>
<dbReference type="OMA" id="QAVPSFC"/>
<keyword evidence="3" id="KW-0732">Signal</keyword>
<reference evidence="4" key="3">
    <citation type="submission" date="2025-09" db="UniProtKB">
        <authorList>
            <consortium name="Ensembl"/>
        </authorList>
    </citation>
    <scope>IDENTIFICATION</scope>
</reference>
<reference evidence="4 5" key="1">
    <citation type="journal article" date="2019" name="Proc. Natl. Acad. Sci. U.S.A.">
        <title>Regulatory changes in pterin and carotenoid genes underlie balanced color polymorphisms in the wall lizard.</title>
        <authorList>
            <person name="Andrade P."/>
            <person name="Pinho C."/>
            <person name="Perez I de Lanuza G."/>
            <person name="Afonso S."/>
            <person name="Brejcha J."/>
            <person name="Rubin C.J."/>
            <person name="Wallerman O."/>
            <person name="Pereira P."/>
            <person name="Sabatino S.J."/>
            <person name="Bellati A."/>
            <person name="Pellitteri-Rosa D."/>
            <person name="Bosakova Z."/>
            <person name="Bunikis I."/>
            <person name="Carretero M.A."/>
            <person name="Feiner N."/>
            <person name="Marsik P."/>
            <person name="Pauperio F."/>
            <person name="Salvi D."/>
            <person name="Soler L."/>
            <person name="While G.M."/>
            <person name="Uller T."/>
            <person name="Font E."/>
            <person name="Andersson L."/>
            <person name="Carneiro M."/>
        </authorList>
    </citation>
    <scope>NUCLEOTIDE SEQUENCE</scope>
</reference>
<evidence type="ECO:0000256" key="1">
    <source>
        <dbReference type="SAM" id="MobiDB-lite"/>
    </source>
</evidence>
<dbReference type="Ensembl" id="ENSPMRT00000024345.1">
    <property type="protein sequence ID" value="ENSPMRP00000022917.1"/>
    <property type="gene ID" value="ENSPMRG00000014874.1"/>
</dbReference>
<dbReference type="GeneTree" id="ENSGT00730000111432"/>
<feature type="transmembrane region" description="Helical" evidence="2">
    <location>
        <begin position="51"/>
        <end position="74"/>
    </location>
</feature>
<evidence type="ECO:0000313" key="5">
    <source>
        <dbReference type="Proteomes" id="UP000472272"/>
    </source>
</evidence>
<dbReference type="Pfam" id="PF14979">
    <property type="entry name" value="TMEM52"/>
    <property type="match status" value="1"/>
</dbReference>
<sequence length="240" mass="26268">MAAAQRASCVSYKIFLFALLEALPAFAEIHCSNPQGCTQQGTSWTSLWYVWLILLTVFLLLLCGIGASCVRFCCRKKRPPIQTFPPHAHDLTIIPMDHDSTAHSTVTSYSSLQYPQNLPLPLPFREVDRSMASPPAYSLYAIEMPPSYDEAIKMAKPCTETPVVVQKLDSCTSEQTAPEEQSQPQTTPEVSSNDNPETSSNDNPETPSNDNPETLSNNNPEAVQGGPGVPEASTEEQPQP</sequence>
<dbReference type="RefSeq" id="XP_028596750.1">
    <property type="nucleotide sequence ID" value="XM_028740917.1"/>
</dbReference>